<sequence>MDCVEPCCLAIELAVLDEELDEVFQARTKPVTPEREMQGLETVWRLMLQTRQNMGERTPVCMYM</sequence>
<keyword evidence="2" id="KW-1185">Reference proteome</keyword>
<evidence type="ECO:0000313" key="2">
    <source>
        <dbReference type="Proteomes" id="UP000077519"/>
    </source>
</evidence>
<evidence type="ECO:0000313" key="1">
    <source>
        <dbReference type="EMBL" id="OAK54825.1"/>
    </source>
</evidence>
<proteinExistence type="predicted"/>
<name>A0A177YH72_9NOCA</name>
<reference evidence="1 2" key="1">
    <citation type="submission" date="2016-03" db="EMBL/GenBank/DDBJ databases">
        <title>Genome sequence of Rhodococcus kyotonensis KB10.</title>
        <authorList>
            <person name="Jeong H."/>
            <person name="Hong C.E."/>
            <person name="Jo S.H."/>
            <person name="Park J.M."/>
        </authorList>
    </citation>
    <scope>NUCLEOTIDE SEQUENCE [LARGE SCALE GENOMIC DNA]</scope>
    <source>
        <strain evidence="1 2">KB10</strain>
    </source>
</reference>
<accession>A0A177YH72</accession>
<comment type="caution">
    <text evidence="1">The sequence shown here is derived from an EMBL/GenBank/DDBJ whole genome shotgun (WGS) entry which is preliminary data.</text>
</comment>
<dbReference type="Proteomes" id="UP000077519">
    <property type="component" value="Unassembled WGS sequence"/>
</dbReference>
<protein>
    <submittedName>
        <fullName evidence="1">Uncharacterized protein</fullName>
    </submittedName>
</protein>
<gene>
    <name evidence="1" type="ORF">A3K89_05785</name>
</gene>
<organism evidence="1 2">
    <name type="scientific">Rhodococcoides kyotonense</name>
    <dbReference type="NCBI Taxonomy" id="398843"/>
    <lineage>
        <taxon>Bacteria</taxon>
        <taxon>Bacillati</taxon>
        <taxon>Actinomycetota</taxon>
        <taxon>Actinomycetes</taxon>
        <taxon>Mycobacteriales</taxon>
        <taxon>Nocardiaceae</taxon>
        <taxon>Rhodococcoides</taxon>
    </lineage>
</organism>
<dbReference type="EMBL" id="LVHI01000012">
    <property type="protein sequence ID" value="OAK54825.1"/>
    <property type="molecule type" value="Genomic_DNA"/>
</dbReference>
<dbReference type="AlphaFoldDB" id="A0A177YH72"/>